<dbReference type="EMBL" id="JYNV01000195">
    <property type="protein sequence ID" value="KZM23436.1"/>
    <property type="molecule type" value="Genomic_DNA"/>
</dbReference>
<dbReference type="OrthoDB" id="360390at2759"/>
<dbReference type="Gene3D" id="1.25.40.10">
    <property type="entry name" value="Tetratricopeptide repeat domain"/>
    <property type="match status" value="2"/>
</dbReference>
<evidence type="ECO:0000256" key="9">
    <source>
        <dbReference type="SAM" id="MobiDB-lite"/>
    </source>
</evidence>
<evidence type="ECO:0000259" key="10">
    <source>
        <dbReference type="PROSITE" id="PS50102"/>
    </source>
</evidence>
<dbReference type="InterPro" id="IPR035979">
    <property type="entry name" value="RBD_domain_sf"/>
</dbReference>
<evidence type="ECO:0000313" key="12">
    <source>
        <dbReference type="Proteomes" id="UP000076837"/>
    </source>
</evidence>
<evidence type="ECO:0000256" key="3">
    <source>
        <dbReference type="ARBA" id="ARBA00022737"/>
    </source>
</evidence>
<evidence type="ECO:0000256" key="6">
    <source>
        <dbReference type="ARBA" id="ARBA00023242"/>
    </source>
</evidence>
<feature type="domain" description="RRM" evidence="10">
    <location>
        <begin position="882"/>
        <end position="955"/>
    </location>
</feature>
<feature type="compositionally biased region" description="Polar residues" evidence="9">
    <location>
        <begin position="44"/>
        <end position="60"/>
    </location>
</feature>
<gene>
    <name evidence="11" type="ORF">ST47_g5402</name>
</gene>
<proteinExistence type="predicted"/>
<dbReference type="SMART" id="SM00360">
    <property type="entry name" value="RRM"/>
    <property type="match status" value="4"/>
</dbReference>
<dbReference type="InterPro" id="IPR031766">
    <property type="entry name" value="RRM_occluded"/>
</dbReference>
<dbReference type="SUPFAM" id="SSF54928">
    <property type="entry name" value="RNA-binding domain, RBD"/>
    <property type="match status" value="3"/>
</dbReference>
<accession>A0A163E031</accession>
<dbReference type="GO" id="GO:0006397">
    <property type="term" value="P:mRNA processing"/>
    <property type="evidence" value="ECO:0007669"/>
    <property type="project" value="UniProtKB-KW"/>
</dbReference>
<dbReference type="Pfam" id="PF00076">
    <property type="entry name" value="RRM_1"/>
    <property type="match status" value="3"/>
</dbReference>
<dbReference type="FunFam" id="1.25.40.10:FF:000632">
    <property type="entry name" value="Pre-mRNA splicing factor (Prp24), putative"/>
    <property type="match status" value="1"/>
</dbReference>
<feature type="compositionally biased region" description="Low complexity" evidence="9">
    <location>
        <begin position="1279"/>
        <end position="1291"/>
    </location>
</feature>
<feature type="region of interest" description="Disordered" evidence="9">
    <location>
        <begin position="1"/>
        <end position="107"/>
    </location>
</feature>
<evidence type="ECO:0000313" key="11">
    <source>
        <dbReference type="EMBL" id="KZM23436.1"/>
    </source>
</evidence>
<protein>
    <recommendedName>
        <fullName evidence="8">U4/U6 snRNA-associated-splicing factor PRP24</fullName>
    </recommendedName>
</protein>
<feature type="compositionally biased region" description="Pro residues" evidence="9">
    <location>
        <begin position="15"/>
        <end position="24"/>
    </location>
</feature>
<dbReference type="CDD" id="cd12296">
    <property type="entry name" value="RRM1_Prp24"/>
    <property type="match status" value="1"/>
</dbReference>
<feature type="region of interest" description="Disordered" evidence="9">
    <location>
        <begin position="1260"/>
        <end position="1325"/>
    </location>
</feature>
<dbReference type="PROSITE" id="PS50102">
    <property type="entry name" value="RRM"/>
    <property type="match status" value="4"/>
</dbReference>
<keyword evidence="12" id="KW-1185">Reference proteome</keyword>
<dbReference type="GO" id="GO:0005688">
    <property type="term" value="C:U6 snRNP"/>
    <property type="evidence" value="ECO:0007669"/>
    <property type="project" value="UniProtKB-ARBA"/>
</dbReference>
<feature type="domain" description="RRM" evidence="10">
    <location>
        <begin position="956"/>
        <end position="1032"/>
    </location>
</feature>
<dbReference type="InterPro" id="IPR000504">
    <property type="entry name" value="RRM_dom"/>
</dbReference>
<dbReference type="Pfam" id="PF16842">
    <property type="entry name" value="RRM_occluded"/>
    <property type="match status" value="1"/>
</dbReference>
<comment type="subcellular location">
    <subcellularLocation>
        <location evidence="1">Nucleus</location>
    </subcellularLocation>
</comment>
<dbReference type="SUPFAM" id="SSF48452">
    <property type="entry name" value="TPR-like"/>
    <property type="match status" value="1"/>
</dbReference>
<evidence type="ECO:0000256" key="7">
    <source>
        <dbReference type="ARBA" id="ARBA00093374"/>
    </source>
</evidence>
<dbReference type="GO" id="GO:0008380">
    <property type="term" value="P:RNA splicing"/>
    <property type="evidence" value="ECO:0007669"/>
    <property type="project" value="UniProtKB-KW"/>
</dbReference>
<comment type="caution">
    <text evidence="11">The sequence shown here is derived from an EMBL/GenBank/DDBJ whole genome shotgun (WGS) entry which is preliminary data.</text>
</comment>
<dbReference type="InterPro" id="IPR050502">
    <property type="entry name" value="Euk_RNA-bind_prot"/>
</dbReference>
<evidence type="ECO:0000256" key="5">
    <source>
        <dbReference type="ARBA" id="ARBA00023187"/>
    </source>
</evidence>
<evidence type="ECO:0000256" key="8">
    <source>
        <dbReference type="ARBA" id="ARBA00093627"/>
    </source>
</evidence>
<feature type="region of interest" description="Disordered" evidence="9">
    <location>
        <begin position="805"/>
        <end position="881"/>
    </location>
</feature>
<dbReference type="Gene3D" id="3.30.70.330">
    <property type="match status" value="4"/>
</dbReference>
<dbReference type="STRING" id="5454.A0A163E031"/>
<dbReference type="InterPro" id="IPR012677">
    <property type="entry name" value="Nucleotide-bd_a/b_plait_sf"/>
</dbReference>
<feature type="domain" description="RRM" evidence="10">
    <location>
        <begin position="1046"/>
        <end position="1123"/>
    </location>
</feature>
<keyword evidence="2" id="KW-0507">mRNA processing</keyword>
<dbReference type="GO" id="GO:0003723">
    <property type="term" value="F:RNA binding"/>
    <property type="evidence" value="ECO:0007669"/>
    <property type="project" value="UniProtKB-UniRule"/>
</dbReference>
<organism evidence="11 12">
    <name type="scientific">Didymella rabiei</name>
    <name type="common">Chickpea ascochyta blight fungus</name>
    <name type="synonym">Mycosphaerella rabiei</name>
    <dbReference type="NCBI Taxonomy" id="5454"/>
    <lineage>
        <taxon>Eukaryota</taxon>
        <taxon>Fungi</taxon>
        <taxon>Dikarya</taxon>
        <taxon>Ascomycota</taxon>
        <taxon>Pezizomycotina</taxon>
        <taxon>Dothideomycetes</taxon>
        <taxon>Pleosporomycetidae</taxon>
        <taxon>Pleosporales</taxon>
        <taxon>Pleosporineae</taxon>
        <taxon>Didymellaceae</taxon>
        <taxon>Ascochyta</taxon>
    </lineage>
</organism>
<evidence type="ECO:0000256" key="2">
    <source>
        <dbReference type="ARBA" id="ARBA00022664"/>
    </source>
</evidence>
<keyword evidence="4" id="KW-0694">RNA-binding</keyword>
<dbReference type="CDD" id="cd00590">
    <property type="entry name" value="RRM_SF"/>
    <property type="match status" value="1"/>
</dbReference>
<keyword evidence="6" id="KW-0539">Nucleus</keyword>
<keyword evidence="5" id="KW-0508">mRNA splicing</keyword>
<sequence>MDINSLLSPSDSPAQTPPPPPAHPSPSTLAARSPGKHPVRQPLPSRTPSGLSQQITSSPQLHLAHQNIPSPGYAHLTNGARPVHSATSTPQPLGSPHDARMTPPSHLYRQASTPGMDALAGGCPVPCKSGYVGQAMGQCMPWQALPFPHSQDMASAPAMLANGRGDDKADHHADLASMQQQQQATRQNSLGHQRPVTLQHLGQHLSGESVASVAMSEHSPRPRSFATRSLDQQHIDYLDQLDRDLIENPFNYYSHLALVTTLHQGFQNHLASIDLSPHAYELIHILRDAYRVMSEKYPLGETLWHYRLNDEKILATNSEERMGVLELHKQATHEEPYSAKLWAAYGEYVSYLVACSWEQLPPEEWSEEDRLIGRELFQPQLLMDALQQGAERVKYNLQESNLVWDRYLQVLEEDLERTGLSQEKVTRIASIYNERLGLPHATWSHTRSRYISFIQRYNLGDPEQVNEQVTQKNTHIIQQCANREDYEFKVLQAIQQGDQNAEYHAITRYLKWEKRTMGVYSFPLVNALYERATLRFPVDPSIWEDHVEFLIWQQNRSVDLLNVLERATRHCPWSGSLWSHRILTLEVENKAFEDIEHVKHTATGTGLLEHSDLEEIIKVQIAWCGYLRRRAFDDPKATDDDADIAEVGIRSALEFVREVGMKKHGRDWAGDTKYRLERIHMKYWLQRGNVDEARNIWESLVKRQADSYDFWYRWYIFEMVFWSQHAIRTEQNAGQQLLTPTRATAVLERAMERLQTINHPEPIVEMYMNHCEQHETALKVRSAVIEKRRAERMVSIRKDKEKAAAEAAAAAARPQPDDFTDVSGKRKRDDTGADEDATAKKSRQADSEDVSPAAVPVDGETVRASEAPSEGQSGLKRDREHTSVIVKKLPADTTQTQIRQFFTDAGTVRNLVLKPEQDSLTAVVEFETSEEADYALSKEAKGFKGHNISIERGESTTLYVTNYPAHADEAYLRKHFAPFGEIIGFRFPSLKFDTHRRFCYVQFANAAQAVAATQLDGTDVEGLKLSVKISNPQAKKKRDGATAEGREVYVWHLNFKIKKQEVQETFAQFGHIDRINFPTLKNGNNKGFCFVVYDTKDSADAAAAEMDKKDFWGLELHVEIANDRNETKPKIRSTLENAVSPAAPDATPGAAEAAPATAPAASFKAAPFNERSLAILNLPDTVPDVRIKPLVEKYGFKKITLEPQHGGAVIEFTSVEGAGKAEIALQGLDFEGRKLRVGTVRDLRQQKGEWKAANSFVQPNRVNRPTARGGGRARGRTGFGARPAVPRAAAPMTNGEAAKSNNDFRNMILNQGGKEAAKSEDRMEE</sequence>
<dbReference type="PANTHER" id="PTHR48025">
    <property type="entry name" value="OS02G0815200 PROTEIN"/>
    <property type="match status" value="1"/>
</dbReference>
<feature type="domain" description="RRM" evidence="10">
    <location>
        <begin position="1171"/>
        <end position="1242"/>
    </location>
</feature>
<evidence type="ECO:0000256" key="1">
    <source>
        <dbReference type="ARBA" id="ARBA00004123"/>
    </source>
</evidence>
<reference evidence="11 12" key="1">
    <citation type="journal article" date="2016" name="Sci. Rep.">
        <title>Draft genome sequencing and secretome analysis of fungal phytopathogen Ascochyta rabiei provides insight into the necrotrophic effector repertoire.</title>
        <authorList>
            <person name="Verma S."/>
            <person name="Gazara R.K."/>
            <person name="Nizam S."/>
            <person name="Parween S."/>
            <person name="Chattopadhyay D."/>
            <person name="Verma P.K."/>
        </authorList>
    </citation>
    <scope>NUCLEOTIDE SEQUENCE [LARGE SCALE GENOMIC DNA]</scope>
    <source>
        <strain evidence="11 12">ArDII</strain>
    </source>
</reference>
<feature type="compositionally biased region" description="Basic and acidic residues" evidence="9">
    <location>
        <begin position="1315"/>
        <end position="1325"/>
    </location>
</feature>
<keyword evidence="3" id="KW-0677">Repeat</keyword>
<dbReference type="Proteomes" id="UP000076837">
    <property type="component" value="Unassembled WGS sequence"/>
</dbReference>
<evidence type="ECO:0000256" key="4">
    <source>
        <dbReference type="ARBA" id="ARBA00022884"/>
    </source>
</evidence>
<name>A0A163E031_DIDRA</name>
<feature type="compositionally biased region" description="Basic and acidic residues" evidence="9">
    <location>
        <begin position="823"/>
        <end position="846"/>
    </location>
</feature>
<comment type="function">
    <text evidence="7">Functions as a recycling factor of the spliceosome, a machinery that forms on each precursor-messenger RNA (pre-mRNA) and catalyzes the removal of introns. Chaperones the re-annealing of U4 and U6 snRNAs (small nuclear RNAs) released from previous rounds of splicing, an initial step in reforming the U4/U6-U5 tri-snRNP (small nuclear ribonucleoprotein) that can reassemble into another spliceosome complex; this step involves binding U6 and facilitating the unwinding of the U6 internal stem loop, followed by base-pairing of U6 to U4.</text>
</comment>
<dbReference type="InterPro" id="IPR011990">
    <property type="entry name" value="TPR-like_helical_dom_sf"/>
</dbReference>
<dbReference type="InterPro" id="IPR034397">
    <property type="entry name" value="Prp24_RRM1"/>
</dbReference>
<dbReference type="PANTHER" id="PTHR48025:SF1">
    <property type="entry name" value="RRM DOMAIN-CONTAINING PROTEIN"/>
    <property type="match status" value="1"/>
</dbReference>
<dbReference type="FunFam" id="3.30.70.330:FF:000365">
    <property type="entry name" value="U4/U6 snRNA-associated-splicing factor PRP24"/>
    <property type="match status" value="1"/>
</dbReference>